<dbReference type="Gene3D" id="3.30.70.270">
    <property type="match status" value="1"/>
</dbReference>
<dbReference type="Proteomes" id="UP001159363">
    <property type="component" value="Chromosome 6"/>
</dbReference>
<keyword evidence="2" id="KW-1185">Reference proteome</keyword>
<evidence type="ECO:0008006" key="3">
    <source>
        <dbReference type="Google" id="ProtNLM"/>
    </source>
</evidence>
<dbReference type="InterPro" id="IPR029058">
    <property type="entry name" value="AB_hydrolase_fold"/>
</dbReference>
<evidence type="ECO:0000313" key="2">
    <source>
        <dbReference type="Proteomes" id="UP001159363"/>
    </source>
</evidence>
<dbReference type="InterPro" id="IPR043128">
    <property type="entry name" value="Rev_trsase/Diguanyl_cyclase"/>
</dbReference>
<dbReference type="Gene3D" id="3.40.50.1820">
    <property type="entry name" value="alpha/beta hydrolase"/>
    <property type="match status" value="1"/>
</dbReference>
<dbReference type="Pfam" id="PF09752">
    <property type="entry name" value="ABHD18"/>
    <property type="match status" value="1"/>
</dbReference>
<reference evidence="1 2" key="1">
    <citation type="submission" date="2023-02" db="EMBL/GenBank/DDBJ databases">
        <title>LHISI_Scaffold_Assembly.</title>
        <authorList>
            <person name="Stuart O.P."/>
            <person name="Cleave R."/>
            <person name="Magrath M.J.L."/>
            <person name="Mikheyev A.S."/>
        </authorList>
    </citation>
    <scope>NUCLEOTIDE SEQUENCE [LARGE SCALE GENOMIC DNA]</scope>
    <source>
        <strain evidence="1">Daus_M_001</strain>
        <tissue evidence="1">Leg muscle</tissue>
    </source>
</reference>
<name>A0ABQ9H1Z7_9NEOP</name>
<dbReference type="PANTHER" id="PTHR13617">
    <property type="entry name" value="PROTEIN ABHD18"/>
    <property type="match status" value="1"/>
</dbReference>
<evidence type="ECO:0000313" key="1">
    <source>
        <dbReference type="EMBL" id="KAJ8878326.1"/>
    </source>
</evidence>
<dbReference type="InterPro" id="IPR019149">
    <property type="entry name" value="ABHD18"/>
</dbReference>
<sequence>MTGSRLDHVYRTILQTKFFRKGWGKPDNLKRLFEFRKVVSKRETCFDLVQRDHPVTIVKEEVGSEITLLEGQFVSPFVQHLPGLLPPEAETVHFQVVLPKKWNSDHYKPVCLHLAGTGDHGFWRRRQMMVKPLLKEAGIAGIILENPFYGMRKPKDQIRSNLNNVSDIFVMGGCLILESLALLHWCERVGLGPLGITGMSMGGHMASLAATNWPKPLVLVPCLSWSTASPVFTEGVMSSSINWPLLQSQYLSEEVYKEEIRNLVQTNETHCIYSALSQSGVPRPAGKTAWMELSAITGCETDFGYDAWFYPVLCRSCWSAEELESPLEDGDSPELLELSMATVKPLQTFPPGLLTGGGRAGHSLLLTVTSGLHSGEVQQTALRPVLELLFILIFPVWWLSEGWSYTTLTFPEGETLQFMFMPFGLKITQTMFWRLMSSQILIGYIGQFCFAYLEDIIIYFKTWDEHLSHVHLESLTSSEGRGAPIFLPSVISMPSGGGMNGTEPGGLSSWAGGETLRSTAPSSIHGQGSSFSRIMLGCKGLWQGLTCPSMRTVSLKGNWRTPEQGDCSDMVLAKWRENEALQFMRGIMDECTHLRNFDVPVDTSLIIAVCASKDAYVPREGCTDLADIWPGADVRYVNAGHVTAYLLYKHTFRRAIIESFERWRRKYLII</sequence>
<gene>
    <name evidence="1" type="ORF">PR048_018903</name>
</gene>
<dbReference type="InterPro" id="IPR043502">
    <property type="entry name" value="DNA/RNA_pol_sf"/>
</dbReference>
<accession>A0ABQ9H1Z7</accession>
<dbReference type="SUPFAM" id="SSF56672">
    <property type="entry name" value="DNA/RNA polymerases"/>
    <property type="match status" value="1"/>
</dbReference>
<dbReference type="SUPFAM" id="SSF53474">
    <property type="entry name" value="alpha/beta-Hydrolases"/>
    <property type="match status" value="1"/>
</dbReference>
<proteinExistence type="predicted"/>
<protein>
    <recommendedName>
        <fullName evidence="3">Protein ABHD18</fullName>
    </recommendedName>
</protein>
<dbReference type="EMBL" id="JARBHB010000007">
    <property type="protein sequence ID" value="KAJ8878326.1"/>
    <property type="molecule type" value="Genomic_DNA"/>
</dbReference>
<dbReference type="PANTHER" id="PTHR13617:SF14">
    <property type="entry name" value="PROTEIN ABHD18"/>
    <property type="match status" value="1"/>
</dbReference>
<organism evidence="1 2">
    <name type="scientific">Dryococelus australis</name>
    <dbReference type="NCBI Taxonomy" id="614101"/>
    <lineage>
        <taxon>Eukaryota</taxon>
        <taxon>Metazoa</taxon>
        <taxon>Ecdysozoa</taxon>
        <taxon>Arthropoda</taxon>
        <taxon>Hexapoda</taxon>
        <taxon>Insecta</taxon>
        <taxon>Pterygota</taxon>
        <taxon>Neoptera</taxon>
        <taxon>Polyneoptera</taxon>
        <taxon>Phasmatodea</taxon>
        <taxon>Verophasmatodea</taxon>
        <taxon>Anareolatae</taxon>
        <taxon>Phasmatidae</taxon>
        <taxon>Eurycanthinae</taxon>
        <taxon>Dryococelus</taxon>
    </lineage>
</organism>
<comment type="caution">
    <text evidence="1">The sequence shown here is derived from an EMBL/GenBank/DDBJ whole genome shotgun (WGS) entry which is preliminary data.</text>
</comment>